<dbReference type="SUPFAM" id="SSF49265">
    <property type="entry name" value="Fibronectin type III"/>
    <property type="match status" value="2"/>
</dbReference>
<dbReference type="AlphaFoldDB" id="A0AAR5QAZ5"/>
<dbReference type="InterPro" id="IPR013783">
    <property type="entry name" value="Ig-like_fold"/>
</dbReference>
<feature type="domain" description="Fibronectin type-III" evidence="13">
    <location>
        <begin position="644"/>
        <end position="742"/>
    </location>
</feature>
<dbReference type="FunFam" id="2.60.40.10:FF:000008">
    <property type="entry name" value="roundabout homolog 2 isoform X2"/>
    <property type="match status" value="1"/>
</dbReference>
<feature type="transmembrane region" description="Helical" evidence="10">
    <location>
        <begin position="864"/>
        <end position="886"/>
    </location>
</feature>
<proteinExistence type="predicted"/>
<keyword evidence="5 10" id="KW-1133">Transmembrane helix</keyword>
<dbReference type="CDD" id="cd00063">
    <property type="entry name" value="FN3"/>
    <property type="match status" value="3"/>
</dbReference>
<comment type="subcellular location">
    <subcellularLocation>
        <location evidence="1">Membrane</location>
        <topology evidence="1">Single-pass membrane protein</topology>
    </subcellularLocation>
</comment>
<dbReference type="GO" id="GO:0008046">
    <property type="term" value="F:axon guidance receptor activity"/>
    <property type="evidence" value="ECO:0007669"/>
    <property type="project" value="TreeGrafter"/>
</dbReference>
<organism evidence="14 15">
    <name type="scientific">Dendroctonus ponderosae</name>
    <name type="common">Mountain pine beetle</name>
    <dbReference type="NCBI Taxonomy" id="77166"/>
    <lineage>
        <taxon>Eukaryota</taxon>
        <taxon>Metazoa</taxon>
        <taxon>Ecdysozoa</taxon>
        <taxon>Arthropoda</taxon>
        <taxon>Hexapoda</taxon>
        <taxon>Insecta</taxon>
        <taxon>Pterygota</taxon>
        <taxon>Neoptera</taxon>
        <taxon>Endopterygota</taxon>
        <taxon>Coleoptera</taxon>
        <taxon>Polyphaga</taxon>
        <taxon>Cucujiformia</taxon>
        <taxon>Curculionidae</taxon>
        <taxon>Scolytinae</taxon>
        <taxon>Dendroctonus</taxon>
    </lineage>
</organism>
<dbReference type="GO" id="GO:0030424">
    <property type="term" value="C:axon"/>
    <property type="evidence" value="ECO:0007669"/>
    <property type="project" value="TreeGrafter"/>
</dbReference>
<dbReference type="Pfam" id="PF13927">
    <property type="entry name" value="Ig_3"/>
    <property type="match status" value="1"/>
</dbReference>
<feature type="region of interest" description="Disordered" evidence="9">
    <location>
        <begin position="1100"/>
        <end position="1140"/>
    </location>
</feature>
<evidence type="ECO:0000256" key="6">
    <source>
        <dbReference type="ARBA" id="ARBA00023136"/>
    </source>
</evidence>
<feature type="domain" description="Ig-like" evidence="12">
    <location>
        <begin position="416"/>
        <end position="495"/>
    </location>
</feature>
<evidence type="ECO:0000256" key="11">
    <source>
        <dbReference type="SAM" id="SignalP"/>
    </source>
</evidence>
<feature type="domain" description="Ig-like" evidence="12">
    <location>
        <begin position="27"/>
        <end position="122"/>
    </location>
</feature>
<dbReference type="Pfam" id="PF07679">
    <property type="entry name" value="I-set"/>
    <property type="match status" value="4"/>
</dbReference>
<evidence type="ECO:0000256" key="5">
    <source>
        <dbReference type="ARBA" id="ARBA00022989"/>
    </source>
</evidence>
<dbReference type="InterPro" id="IPR036179">
    <property type="entry name" value="Ig-like_dom_sf"/>
</dbReference>
<protein>
    <submittedName>
        <fullName evidence="14">Uncharacterized protein</fullName>
    </submittedName>
</protein>
<dbReference type="GO" id="GO:0005886">
    <property type="term" value="C:plasma membrane"/>
    <property type="evidence" value="ECO:0007669"/>
    <property type="project" value="TreeGrafter"/>
</dbReference>
<feature type="domain" description="Fibronectin type-III" evidence="13">
    <location>
        <begin position="747"/>
        <end position="838"/>
    </location>
</feature>
<dbReference type="Gene3D" id="2.60.40.10">
    <property type="entry name" value="Immunoglobulins"/>
    <property type="match status" value="8"/>
</dbReference>
<dbReference type="Proteomes" id="UP000019118">
    <property type="component" value="Unassembled WGS sequence"/>
</dbReference>
<feature type="domain" description="Ig-like" evidence="12">
    <location>
        <begin position="311"/>
        <end position="406"/>
    </location>
</feature>
<dbReference type="InterPro" id="IPR003599">
    <property type="entry name" value="Ig_sub"/>
</dbReference>
<feature type="region of interest" description="Disordered" evidence="9">
    <location>
        <begin position="1061"/>
        <end position="1083"/>
    </location>
</feature>
<evidence type="ECO:0000256" key="3">
    <source>
        <dbReference type="ARBA" id="ARBA00022729"/>
    </source>
</evidence>
<keyword evidence="4" id="KW-0677">Repeat</keyword>
<keyword evidence="15" id="KW-1185">Reference proteome</keyword>
<feature type="compositionally biased region" description="Basic residues" evidence="9">
    <location>
        <begin position="1100"/>
        <end position="1111"/>
    </location>
</feature>
<dbReference type="FunFam" id="2.60.40.10:FF:000032">
    <property type="entry name" value="palladin isoform X1"/>
    <property type="match status" value="1"/>
</dbReference>
<evidence type="ECO:0000256" key="7">
    <source>
        <dbReference type="ARBA" id="ARBA00023157"/>
    </source>
</evidence>
<evidence type="ECO:0000256" key="10">
    <source>
        <dbReference type="SAM" id="Phobius"/>
    </source>
</evidence>
<feature type="domain" description="Fibronectin type-III" evidence="13">
    <location>
        <begin position="524"/>
        <end position="621"/>
    </location>
</feature>
<dbReference type="EnsemblMetazoa" id="XM_019914838.1">
    <property type="protein sequence ID" value="XP_019770397.1"/>
    <property type="gene ID" value="LOC109544564"/>
</dbReference>
<dbReference type="FunFam" id="2.60.40.10:FF:001167">
    <property type="entry name" value="Roundabout 2, isoform B"/>
    <property type="match status" value="1"/>
</dbReference>
<dbReference type="SUPFAM" id="SSF48726">
    <property type="entry name" value="Immunoglobulin"/>
    <property type="match status" value="5"/>
</dbReference>
<dbReference type="SMART" id="SM00408">
    <property type="entry name" value="IGc2"/>
    <property type="match status" value="5"/>
</dbReference>
<evidence type="ECO:0000256" key="4">
    <source>
        <dbReference type="ARBA" id="ARBA00022737"/>
    </source>
</evidence>
<evidence type="ECO:0000256" key="9">
    <source>
        <dbReference type="SAM" id="MobiDB-lite"/>
    </source>
</evidence>
<keyword evidence="7" id="KW-1015">Disulfide bond</keyword>
<evidence type="ECO:0000313" key="14">
    <source>
        <dbReference type="EnsemblMetazoa" id="XP_019770397.1"/>
    </source>
</evidence>
<dbReference type="GO" id="GO:0050808">
    <property type="term" value="P:synapse organization"/>
    <property type="evidence" value="ECO:0007669"/>
    <property type="project" value="TreeGrafter"/>
</dbReference>
<keyword evidence="6 10" id="KW-0472">Membrane</keyword>
<dbReference type="InterPro" id="IPR003598">
    <property type="entry name" value="Ig_sub2"/>
</dbReference>
<keyword evidence="2 10" id="KW-0812">Transmembrane</keyword>
<evidence type="ECO:0000256" key="2">
    <source>
        <dbReference type="ARBA" id="ARBA00022692"/>
    </source>
</evidence>
<evidence type="ECO:0000256" key="8">
    <source>
        <dbReference type="ARBA" id="ARBA00023319"/>
    </source>
</evidence>
<dbReference type="InterPro" id="IPR013098">
    <property type="entry name" value="Ig_I-set"/>
</dbReference>
<dbReference type="FunFam" id="2.60.40.10:FF:000026">
    <property type="entry name" value="roundabout homolog 2 isoform X1"/>
    <property type="match status" value="1"/>
</dbReference>
<feature type="domain" description="Ig-like" evidence="12">
    <location>
        <begin position="220"/>
        <end position="306"/>
    </location>
</feature>
<dbReference type="GO" id="GO:0007156">
    <property type="term" value="P:homophilic cell adhesion via plasma membrane adhesion molecules"/>
    <property type="evidence" value="ECO:0007669"/>
    <property type="project" value="TreeGrafter"/>
</dbReference>
<keyword evidence="3 11" id="KW-0732">Signal</keyword>
<evidence type="ECO:0000259" key="12">
    <source>
        <dbReference type="PROSITE" id="PS50835"/>
    </source>
</evidence>
<dbReference type="Pfam" id="PF00041">
    <property type="entry name" value="fn3"/>
    <property type="match status" value="2"/>
</dbReference>
<dbReference type="FunFam" id="2.60.40.10:FF:000189">
    <property type="entry name" value="Neogenin isoform 3"/>
    <property type="match status" value="1"/>
</dbReference>
<dbReference type="PROSITE" id="PS50835">
    <property type="entry name" value="IG_LIKE"/>
    <property type="match status" value="5"/>
</dbReference>
<keyword evidence="8" id="KW-0393">Immunoglobulin domain</keyword>
<dbReference type="InterPro" id="IPR003961">
    <property type="entry name" value="FN3_dom"/>
</dbReference>
<dbReference type="PROSITE" id="PS50853">
    <property type="entry name" value="FN3"/>
    <property type="match status" value="3"/>
</dbReference>
<dbReference type="PANTHER" id="PTHR45080:SF31">
    <property type="entry name" value="MYOTILIN"/>
    <property type="match status" value="1"/>
</dbReference>
<dbReference type="KEGG" id="dpa:109544564"/>
<evidence type="ECO:0000313" key="15">
    <source>
        <dbReference type="Proteomes" id="UP000019118"/>
    </source>
</evidence>
<dbReference type="GO" id="GO:0043025">
    <property type="term" value="C:neuronal cell body"/>
    <property type="evidence" value="ECO:0007669"/>
    <property type="project" value="TreeGrafter"/>
</dbReference>
<dbReference type="PANTHER" id="PTHR45080">
    <property type="entry name" value="CONTACTIN 5"/>
    <property type="match status" value="1"/>
</dbReference>
<feature type="chain" id="PRO_5043378161" evidence="11">
    <location>
        <begin position="19"/>
        <end position="1174"/>
    </location>
</feature>
<dbReference type="InterPro" id="IPR036116">
    <property type="entry name" value="FN3_sf"/>
</dbReference>
<dbReference type="InterPro" id="IPR050958">
    <property type="entry name" value="Cell_Adh-Cytoskel_Orgn"/>
</dbReference>
<feature type="domain" description="Ig-like" evidence="12">
    <location>
        <begin position="128"/>
        <end position="212"/>
    </location>
</feature>
<dbReference type="GeneID" id="109544564"/>
<dbReference type="SMART" id="SM00409">
    <property type="entry name" value="IG"/>
    <property type="match status" value="5"/>
</dbReference>
<dbReference type="SMART" id="SM00060">
    <property type="entry name" value="FN3"/>
    <property type="match status" value="3"/>
</dbReference>
<name>A0AAR5QAZ5_DENPD</name>
<reference evidence="14" key="2">
    <citation type="submission" date="2024-08" db="UniProtKB">
        <authorList>
            <consortium name="EnsemblMetazoa"/>
        </authorList>
    </citation>
    <scope>IDENTIFICATION</scope>
</reference>
<feature type="signal peptide" evidence="11">
    <location>
        <begin position="1"/>
        <end position="18"/>
    </location>
</feature>
<reference evidence="15" key="1">
    <citation type="journal article" date="2013" name="Genome Biol.">
        <title>Draft genome of the mountain pine beetle, Dendroctonus ponderosae Hopkins, a major forest pest.</title>
        <authorList>
            <person name="Keeling C.I."/>
            <person name="Yuen M.M."/>
            <person name="Liao N.Y."/>
            <person name="Docking T.R."/>
            <person name="Chan S.K."/>
            <person name="Taylor G.A."/>
            <person name="Palmquist D.L."/>
            <person name="Jackman S.D."/>
            <person name="Nguyen A."/>
            <person name="Li M."/>
            <person name="Henderson H."/>
            <person name="Janes J.K."/>
            <person name="Zhao Y."/>
            <person name="Pandoh P."/>
            <person name="Moore R."/>
            <person name="Sperling F.A."/>
            <person name="Huber D.P."/>
            <person name="Birol I."/>
            <person name="Jones S.J."/>
            <person name="Bohlmann J."/>
        </authorList>
    </citation>
    <scope>NUCLEOTIDE SEQUENCE</scope>
</reference>
<sequence length="1174" mass="128319">MWWASSLLIFGCIQIIKGYHHTTQQPPRITEHPVDTTVARHEPATLNCQAQGEPEPSIAWYKDGSPLRTTKQDSRSHRVVLPAGNLFFLKVVQSRKESDAGVYWCEASNALGKVRSRNATLTVAFIRDEFRLEPQNGRVAAGEDFIMECSPPRGTPEPQVFWRKDGQTLELGARLKLVDGMNLAITDAKPADDGRYQCVARNTAGLRESSVAILTIYVKPFMIRPPEDITALVGTAVDFPCYVGGDPTPDVLWRRQAPGGTMPLGRVRVLENRTLRLEDVTLLDQGRYTCDVDNFAGVLSASAVLTVHAPPTFTTRPLAQTVETGQQVSFQCHVTGSPKPLIFWSFEGDRSLIYPGSSAGNFEAFTSVDGQSSLILKNAQVQNSGTVIICSAVNEAGSISTRTRLTVTSKEDRPPPVIIRGPSNQTLPLHSVAYLICEASGTPKPVISWYKESVPVSSSSRINMTNPGQVELYNLSKEDSGAYTCVASSRGGKATWTGHLLVDNPKNPNINFFKAPEVVMVPGPPSRPHALNQSEGSVTITWGQNNKIGSSSLLGYQVELFGREEGVIPTWTIVAKRVPGPSFTQHLLSPGVPYTFLVRAENSHGIGPPSPLSEPIIVGPDLGQNWGSPDSVLSEARASLVTTNIIKLTDAIPVSSTAVKLAWEVTDSTYVEGLYIYYVSVNEQPETPKSYSMLTVLHTGASSSFTVNSLSKWTRYEFFLIPFYKAIEGQPSNSRTVRTLEDVPHEPPINMEALLLNSTAVWLKWKPPPSIHGELEGYKIEVKTNGSLTPTLINVGTAPTFLLGNLTSGVVYYIKVAASTRAGVGPFSPASTLRLDPASRVTDNSLPRPIGPGMQSENFVTETWFMALLISMISVMVVLFAAMFFVRRRQLLSKKAMTPSRSNGGVLSTPLASKQEAPLWLDKDIPDYAATYPEYSKLTPNQEYAQRSEYSNGSLPQSNGNLLNGNINLHSNPLHFKEQYATRPDKLEYSSESGYPVGRKYNDYNLLQVQEYASPNVGNDRGSQIADYAEVDASVVKNNGGGASSPAPYATTTLVTGSRRLLWNPPSLSTDDESPYPSSNGGYYNRKVYSDSYFAPTHTLRRNKKDHHSRKNSQDSNPPDIVSPNNSMGQPVYARVGPPALSWRNGSPALTTFTPTANRHVYHGSSRSEPGSML</sequence>
<dbReference type="InterPro" id="IPR007110">
    <property type="entry name" value="Ig-like_dom"/>
</dbReference>
<evidence type="ECO:0000259" key="13">
    <source>
        <dbReference type="PROSITE" id="PS50853"/>
    </source>
</evidence>
<evidence type="ECO:0000256" key="1">
    <source>
        <dbReference type="ARBA" id="ARBA00004167"/>
    </source>
</evidence>
<accession>A0AAR5QAZ5</accession>